<feature type="compositionally biased region" description="Basic residues" evidence="1">
    <location>
        <begin position="1"/>
        <end position="17"/>
    </location>
</feature>
<dbReference type="KEGG" id="mon:G8E03_11510"/>
<sequence length="113" mass="11589">MSGGAKKRGSGKARPNPHRGEVALTLDDKVHVLRLSLGALARLEARLGADSLTDLVARFESGTFRAADLVALLEAGGAPAGKVATATVEGGPLEAARVAARLLRLTFAGVHPE</sequence>
<dbReference type="Proteomes" id="UP000500791">
    <property type="component" value="Chromosome"/>
</dbReference>
<reference evidence="2 3" key="1">
    <citation type="submission" date="2020-03" db="EMBL/GenBank/DDBJ databases">
        <title>Complete genome sequence of Monaibacterium sp. ALG8 with diverse plasmids.</title>
        <authorList>
            <person name="Sun C."/>
        </authorList>
    </citation>
    <scope>NUCLEOTIDE SEQUENCE [LARGE SCALE GENOMIC DNA]</scope>
    <source>
        <strain evidence="2 3">ALG8</strain>
    </source>
</reference>
<evidence type="ECO:0000256" key="1">
    <source>
        <dbReference type="SAM" id="MobiDB-lite"/>
    </source>
</evidence>
<gene>
    <name evidence="2" type="ORF">G8E03_11510</name>
</gene>
<keyword evidence="3" id="KW-1185">Reference proteome</keyword>
<dbReference type="AlphaFoldDB" id="A0A6G7VMM4"/>
<organism evidence="2 3">
    <name type="scientific">Pontivivens nitratireducens</name>
    <dbReference type="NCBI Taxonomy" id="2758038"/>
    <lineage>
        <taxon>Bacteria</taxon>
        <taxon>Pseudomonadati</taxon>
        <taxon>Pseudomonadota</taxon>
        <taxon>Alphaproteobacteria</taxon>
        <taxon>Rhodobacterales</taxon>
        <taxon>Paracoccaceae</taxon>
        <taxon>Pontivivens</taxon>
    </lineage>
</organism>
<dbReference type="RefSeq" id="WP_166191934.1">
    <property type="nucleotide sequence ID" value="NZ_CP049811.1"/>
</dbReference>
<evidence type="ECO:0000313" key="3">
    <source>
        <dbReference type="Proteomes" id="UP000500791"/>
    </source>
</evidence>
<protein>
    <submittedName>
        <fullName evidence="2">Gene transfer agent family protein</fullName>
    </submittedName>
</protein>
<dbReference type="EMBL" id="CP049811">
    <property type="protein sequence ID" value="QIK41343.1"/>
    <property type="molecule type" value="Genomic_DNA"/>
</dbReference>
<dbReference type="Pfam" id="PF11836">
    <property type="entry name" value="Phage_TAC_11"/>
    <property type="match status" value="1"/>
</dbReference>
<evidence type="ECO:0000313" key="2">
    <source>
        <dbReference type="EMBL" id="QIK41343.1"/>
    </source>
</evidence>
<feature type="region of interest" description="Disordered" evidence="1">
    <location>
        <begin position="1"/>
        <end position="20"/>
    </location>
</feature>
<name>A0A6G7VMM4_9RHOB</name>
<accession>A0A6G7VMM4</accession>
<proteinExistence type="predicted"/>
<dbReference type="InterPro" id="IPR021791">
    <property type="entry name" value="Phage_TAC_11"/>
</dbReference>